<dbReference type="KEGG" id="smo:SELMODRAFT_443302"/>
<evidence type="ECO:0000313" key="2">
    <source>
        <dbReference type="Proteomes" id="UP000001514"/>
    </source>
</evidence>
<protein>
    <submittedName>
        <fullName evidence="1">Uncharacterized protein</fullName>
    </submittedName>
</protein>
<gene>
    <name evidence="1" type="ORF">SELMODRAFT_443302</name>
</gene>
<dbReference type="InterPro" id="IPR027417">
    <property type="entry name" value="P-loop_NTPase"/>
</dbReference>
<reference evidence="1 2" key="1">
    <citation type="journal article" date="2011" name="Science">
        <title>The Selaginella genome identifies genetic changes associated with the evolution of vascular plants.</title>
        <authorList>
            <person name="Banks J.A."/>
            <person name="Nishiyama T."/>
            <person name="Hasebe M."/>
            <person name="Bowman J.L."/>
            <person name="Gribskov M."/>
            <person name="dePamphilis C."/>
            <person name="Albert V.A."/>
            <person name="Aono N."/>
            <person name="Aoyama T."/>
            <person name="Ambrose B.A."/>
            <person name="Ashton N.W."/>
            <person name="Axtell M.J."/>
            <person name="Barker E."/>
            <person name="Barker M.S."/>
            <person name="Bennetzen J.L."/>
            <person name="Bonawitz N.D."/>
            <person name="Chapple C."/>
            <person name="Cheng C."/>
            <person name="Correa L.G."/>
            <person name="Dacre M."/>
            <person name="DeBarry J."/>
            <person name="Dreyer I."/>
            <person name="Elias M."/>
            <person name="Engstrom E.M."/>
            <person name="Estelle M."/>
            <person name="Feng L."/>
            <person name="Finet C."/>
            <person name="Floyd S.K."/>
            <person name="Frommer W.B."/>
            <person name="Fujita T."/>
            <person name="Gramzow L."/>
            <person name="Gutensohn M."/>
            <person name="Harholt J."/>
            <person name="Hattori M."/>
            <person name="Heyl A."/>
            <person name="Hirai T."/>
            <person name="Hiwatashi Y."/>
            <person name="Ishikawa M."/>
            <person name="Iwata M."/>
            <person name="Karol K.G."/>
            <person name="Koehler B."/>
            <person name="Kolukisaoglu U."/>
            <person name="Kubo M."/>
            <person name="Kurata T."/>
            <person name="Lalonde S."/>
            <person name="Li K."/>
            <person name="Li Y."/>
            <person name="Litt A."/>
            <person name="Lyons E."/>
            <person name="Manning G."/>
            <person name="Maruyama T."/>
            <person name="Michael T.P."/>
            <person name="Mikami K."/>
            <person name="Miyazaki S."/>
            <person name="Morinaga S."/>
            <person name="Murata T."/>
            <person name="Mueller-Roeber B."/>
            <person name="Nelson D.R."/>
            <person name="Obara M."/>
            <person name="Oguri Y."/>
            <person name="Olmstead R.G."/>
            <person name="Onodera N."/>
            <person name="Petersen B.L."/>
            <person name="Pils B."/>
            <person name="Prigge M."/>
            <person name="Rensing S.A."/>
            <person name="Riano-Pachon D.M."/>
            <person name="Roberts A.W."/>
            <person name="Sato Y."/>
            <person name="Scheller H.V."/>
            <person name="Schulz B."/>
            <person name="Schulz C."/>
            <person name="Shakirov E.V."/>
            <person name="Shibagaki N."/>
            <person name="Shinohara N."/>
            <person name="Shippen D.E."/>
            <person name="Soerensen I."/>
            <person name="Sotooka R."/>
            <person name="Sugimoto N."/>
            <person name="Sugita M."/>
            <person name="Sumikawa N."/>
            <person name="Tanurdzic M."/>
            <person name="Theissen G."/>
            <person name="Ulvskov P."/>
            <person name="Wakazuki S."/>
            <person name="Weng J.K."/>
            <person name="Willats W.W."/>
            <person name="Wipf D."/>
            <person name="Wolf P.G."/>
            <person name="Yang L."/>
            <person name="Zimmer A.D."/>
            <person name="Zhu Q."/>
            <person name="Mitros T."/>
            <person name="Hellsten U."/>
            <person name="Loque D."/>
            <person name="Otillar R."/>
            <person name="Salamov A."/>
            <person name="Schmutz J."/>
            <person name="Shapiro H."/>
            <person name="Lindquist E."/>
            <person name="Lucas S."/>
            <person name="Rokhsar D."/>
            <person name="Grigoriev I.V."/>
        </authorList>
    </citation>
    <scope>NUCLEOTIDE SEQUENCE [LARGE SCALE GENOMIC DNA]</scope>
</reference>
<dbReference type="InParanoid" id="D8S0C0"/>
<proteinExistence type="predicted"/>
<accession>D8S0C0</accession>
<dbReference type="EMBL" id="GL377596">
    <property type="protein sequence ID" value="EFJ22459.1"/>
    <property type="molecule type" value="Genomic_DNA"/>
</dbReference>
<evidence type="ECO:0000313" key="1">
    <source>
        <dbReference type="EMBL" id="EFJ22459.1"/>
    </source>
</evidence>
<dbReference type="AlphaFoldDB" id="D8S0C0"/>
<keyword evidence="2" id="KW-1185">Reference proteome</keyword>
<dbReference type="Proteomes" id="UP000001514">
    <property type="component" value="Unassembled WGS sequence"/>
</dbReference>
<sequence>MAADENESLRDWIDRLPGYSTPAKRKLVDVVESQLLFSVKDLKEEDARALLPPGCRNEMSAAGMFRNSRSDAVLRRVRSIADSVAALLSVDFEEVKVFDKLPWPSLQPSVPHVSSETDGIWLVGRPVFKDILDRFTAARKNDEISNVIDLDGNVGSGKTYLLLMLALHCLHTFSKGNGTAARKSRLVCIFRMPEERSGLLTAIREALLVAFAEDTRTCNRLCCITDWEEMMEVVTWLKDTNDLFFVIDEYNVLDDRTSNSSLMEVWLTLETLEESSTCLHARRNEALSRAFKSTYNSNYLCKYTAFTPEEIKQYITRKGLLSEPGGMQALTGGLPLMVRLFVDCYVAAASSPDRDNEAREKFLCTRDVEQQRRTLEQWVMDIAALEPVRRRRAAAALSDLITGRGRIDSDDFNPRWIVQNGDKFALVSDLAKEMVVAAVGMHFGKADGDALMMKVAEQLIEECMAAHPVPSLVGLMVELVVIHIAKQWGMGPLKGKKIEAFRYFDSKLGAVLTHLPTTYIPSSWQRCCVDFATRRVESDLLFIDVFRVSVGPQKGIKKWQSVDKFFKPEDMSLYIGGYVLKNIRWGFHWIGPEGGKPDWFPSRQLSAGSVSYNETYIVFSAVASPKDVDGVFIKALELTSSLKRQ</sequence>
<name>D8S0C0_SELML</name>
<organism evidence="2">
    <name type="scientific">Selaginella moellendorffii</name>
    <name type="common">Spikemoss</name>
    <dbReference type="NCBI Taxonomy" id="88036"/>
    <lineage>
        <taxon>Eukaryota</taxon>
        <taxon>Viridiplantae</taxon>
        <taxon>Streptophyta</taxon>
        <taxon>Embryophyta</taxon>
        <taxon>Tracheophyta</taxon>
        <taxon>Lycopodiopsida</taxon>
        <taxon>Selaginellales</taxon>
        <taxon>Selaginellaceae</taxon>
        <taxon>Selaginella</taxon>
    </lineage>
</organism>
<dbReference type="HOGENOM" id="CLU_028844_0_0_1"/>
<dbReference type="Gramene" id="EFJ22459">
    <property type="protein sequence ID" value="EFJ22459"/>
    <property type="gene ID" value="SELMODRAFT_443302"/>
</dbReference>
<dbReference type="SUPFAM" id="SSF52540">
    <property type="entry name" value="P-loop containing nucleoside triphosphate hydrolases"/>
    <property type="match status" value="1"/>
</dbReference>